<proteinExistence type="predicted"/>
<gene>
    <name evidence="3" type="ORF">GCM10009789_54740</name>
</gene>
<dbReference type="PANTHER" id="PTHR43674:SF16">
    <property type="entry name" value="CARBON-NITROGEN FAMILY, PUTATIVE (AFU_ORTHOLOGUE AFUA_5G02350)-RELATED"/>
    <property type="match status" value="1"/>
</dbReference>
<dbReference type="InterPro" id="IPR036526">
    <property type="entry name" value="C-N_Hydrolase_sf"/>
</dbReference>
<dbReference type="Pfam" id="PF00795">
    <property type="entry name" value="CN_hydrolase"/>
    <property type="match status" value="1"/>
</dbReference>
<evidence type="ECO:0000313" key="3">
    <source>
        <dbReference type="EMBL" id="GAA1593718.1"/>
    </source>
</evidence>
<dbReference type="PROSITE" id="PS50263">
    <property type="entry name" value="CN_HYDROLASE"/>
    <property type="match status" value="1"/>
</dbReference>
<feature type="domain" description="CN hydrolase" evidence="2">
    <location>
        <begin position="73"/>
        <end position="325"/>
    </location>
</feature>
<evidence type="ECO:0000313" key="4">
    <source>
        <dbReference type="Proteomes" id="UP001500393"/>
    </source>
</evidence>
<evidence type="ECO:0000259" key="2">
    <source>
        <dbReference type="PROSITE" id="PS50263"/>
    </source>
</evidence>
<dbReference type="PANTHER" id="PTHR43674">
    <property type="entry name" value="NITRILASE C965.09-RELATED"/>
    <property type="match status" value="1"/>
</dbReference>
<organism evidence="3 4">
    <name type="scientific">Kribbella sancticallisti</name>
    <dbReference type="NCBI Taxonomy" id="460087"/>
    <lineage>
        <taxon>Bacteria</taxon>
        <taxon>Bacillati</taxon>
        <taxon>Actinomycetota</taxon>
        <taxon>Actinomycetes</taxon>
        <taxon>Propionibacteriales</taxon>
        <taxon>Kribbellaceae</taxon>
        <taxon>Kribbella</taxon>
    </lineage>
</organism>
<accession>A0ABN2E551</accession>
<keyword evidence="1 3" id="KW-0378">Hydrolase</keyword>
<dbReference type="Proteomes" id="UP001500393">
    <property type="component" value="Unassembled WGS sequence"/>
</dbReference>
<comment type="caution">
    <text evidence="3">The sequence shown here is derived from an EMBL/GenBank/DDBJ whole genome shotgun (WGS) entry which is preliminary data.</text>
</comment>
<evidence type="ECO:0000256" key="1">
    <source>
        <dbReference type="ARBA" id="ARBA00022801"/>
    </source>
</evidence>
<keyword evidence="4" id="KW-1185">Reference proteome</keyword>
<dbReference type="Gene3D" id="3.60.110.10">
    <property type="entry name" value="Carbon-nitrogen hydrolase"/>
    <property type="match status" value="1"/>
</dbReference>
<reference evidence="3 4" key="1">
    <citation type="journal article" date="2019" name="Int. J. Syst. Evol. Microbiol.">
        <title>The Global Catalogue of Microorganisms (GCM) 10K type strain sequencing project: providing services to taxonomists for standard genome sequencing and annotation.</title>
        <authorList>
            <consortium name="The Broad Institute Genomics Platform"/>
            <consortium name="The Broad Institute Genome Sequencing Center for Infectious Disease"/>
            <person name="Wu L."/>
            <person name="Ma J."/>
        </authorList>
    </citation>
    <scope>NUCLEOTIDE SEQUENCE [LARGE SCALE GENOMIC DNA]</scope>
    <source>
        <strain evidence="3 4">JCM 14969</strain>
    </source>
</reference>
<dbReference type="CDD" id="cd07197">
    <property type="entry name" value="nitrilase"/>
    <property type="match status" value="1"/>
</dbReference>
<protein>
    <submittedName>
        <fullName evidence="3">Carbon-nitrogen hydrolase family protein</fullName>
    </submittedName>
</protein>
<dbReference type="InterPro" id="IPR003010">
    <property type="entry name" value="C-N_Hydrolase"/>
</dbReference>
<dbReference type="SUPFAM" id="SSF56317">
    <property type="entry name" value="Carbon-nitrogen hydrolase"/>
    <property type="match status" value="1"/>
</dbReference>
<name>A0ABN2E551_9ACTN</name>
<sequence length="346" mass="37951">MCLGSLVLVNCLGRDRWGIAYECVEGQMTAHRNFKQRVRARAAKTGESYTAALRHFRPTPTGEDMPENTQTALRIAVAQSTVREDPTDADGLRASAAEIRRFMKDAADGGARLVHFTEGALCFPSKIVMSELGPDEIGPSDWSKAQWSVLQSELDEIARLSGELGIWTVVPSIHRLPAPTRPHNSLYVVSDQGKVVARYDERTLSYTKINYMYTPGTEPVTFELDGYRFGLALGMDAHFPELFTEYERLDVDAVLTSYETGGDPGKDTVATEVRGYAAANGYWVSLAVSANPSSTHAGVIGPRGAWAAECPPDGKPAVVIADLNREDTISPLARNWRRQTRTRIGS</sequence>
<dbReference type="GO" id="GO:0016787">
    <property type="term" value="F:hydrolase activity"/>
    <property type="evidence" value="ECO:0007669"/>
    <property type="project" value="UniProtKB-KW"/>
</dbReference>
<dbReference type="InterPro" id="IPR050345">
    <property type="entry name" value="Aliph_Amidase/BUP"/>
</dbReference>
<dbReference type="EMBL" id="BAAAOS010000040">
    <property type="protein sequence ID" value="GAA1593718.1"/>
    <property type="molecule type" value="Genomic_DNA"/>
</dbReference>